<dbReference type="SMART" id="SM01310">
    <property type="entry name" value="RICTOR_V"/>
    <property type="match status" value="1"/>
</dbReference>
<organism evidence="6 7">
    <name type="scientific">Cristinia sonorae</name>
    <dbReference type="NCBI Taxonomy" id="1940300"/>
    <lineage>
        <taxon>Eukaryota</taxon>
        <taxon>Fungi</taxon>
        <taxon>Dikarya</taxon>
        <taxon>Basidiomycota</taxon>
        <taxon>Agaricomycotina</taxon>
        <taxon>Agaricomycetes</taxon>
        <taxon>Agaricomycetidae</taxon>
        <taxon>Agaricales</taxon>
        <taxon>Pleurotineae</taxon>
        <taxon>Stephanosporaceae</taxon>
        <taxon>Cristinia</taxon>
    </lineage>
</organism>
<gene>
    <name evidence="6" type="ORF">BXZ70DRAFT_998659</name>
</gene>
<dbReference type="Pfam" id="PF14663">
    <property type="entry name" value="RasGEF_N_2"/>
    <property type="match status" value="1"/>
</dbReference>
<dbReference type="EMBL" id="JAEVFJ010000005">
    <property type="protein sequence ID" value="KAH8104684.1"/>
    <property type="molecule type" value="Genomic_DNA"/>
</dbReference>
<reference evidence="6" key="1">
    <citation type="journal article" date="2021" name="New Phytol.">
        <title>Evolutionary innovations through gain and loss of genes in the ectomycorrhizal Boletales.</title>
        <authorList>
            <person name="Wu G."/>
            <person name="Miyauchi S."/>
            <person name="Morin E."/>
            <person name="Kuo A."/>
            <person name="Drula E."/>
            <person name="Varga T."/>
            <person name="Kohler A."/>
            <person name="Feng B."/>
            <person name="Cao Y."/>
            <person name="Lipzen A."/>
            <person name="Daum C."/>
            <person name="Hundley H."/>
            <person name="Pangilinan J."/>
            <person name="Johnson J."/>
            <person name="Barry K."/>
            <person name="LaButti K."/>
            <person name="Ng V."/>
            <person name="Ahrendt S."/>
            <person name="Min B."/>
            <person name="Choi I.G."/>
            <person name="Park H."/>
            <person name="Plett J.M."/>
            <person name="Magnuson J."/>
            <person name="Spatafora J.W."/>
            <person name="Nagy L.G."/>
            <person name="Henrissat B."/>
            <person name="Grigoriev I.V."/>
            <person name="Yang Z.L."/>
            <person name="Xu J."/>
            <person name="Martin F.M."/>
        </authorList>
    </citation>
    <scope>NUCLEOTIDE SEQUENCE</scope>
    <source>
        <strain evidence="6">KKN 215</strain>
    </source>
</reference>
<evidence type="ECO:0000256" key="2">
    <source>
        <dbReference type="SAM" id="MobiDB-lite"/>
    </source>
</evidence>
<dbReference type="PANTHER" id="PTHR13298:SF11">
    <property type="entry name" value="RAPAMYCIN-INSENSITIVE COMPANION OF MTOR"/>
    <property type="match status" value="1"/>
</dbReference>
<feature type="region of interest" description="Disordered" evidence="2">
    <location>
        <begin position="109"/>
        <end position="137"/>
    </location>
</feature>
<dbReference type="GO" id="GO:0038203">
    <property type="term" value="P:TORC2 signaling"/>
    <property type="evidence" value="ECO:0007669"/>
    <property type="project" value="TreeGrafter"/>
</dbReference>
<dbReference type="InterPro" id="IPR029453">
    <property type="entry name" value="Rictor_IV"/>
</dbReference>
<dbReference type="OrthoDB" id="271111at2759"/>
<dbReference type="Pfam" id="PF14668">
    <property type="entry name" value="RICTOR_V"/>
    <property type="match status" value="1"/>
</dbReference>
<evidence type="ECO:0000259" key="3">
    <source>
        <dbReference type="SMART" id="SM01307"/>
    </source>
</evidence>
<feature type="region of interest" description="Disordered" evidence="2">
    <location>
        <begin position="1"/>
        <end position="57"/>
    </location>
</feature>
<feature type="region of interest" description="Disordered" evidence="2">
    <location>
        <begin position="1261"/>
        <end position="1327"/>
    </location>
</feature>
<evidence type="ECO:0000256" key="1">
    <source>
        <dbReference type="ARBA" id="ARBA00008878"/>
    </source>
</evidence>
<feature type="compositionally biased region" description="Polar residues" evidence="2">
    <location>
        <begin position="37"/>
        <end position="51"/>
    </location>
</feature>
<sequence length="1327" mass="148642">MSSVLVDQHPGLTRSNSLRSSEAHTSTSFTQSSTTTAVNGSSFADSISSENGGNGRMAEMSTQLREQNNIKVGAEKLLQMPIPTDLRPLVMDELEQARSKIDDIEKQIADETSRVPRNRAESGAGRRKPLRGDAQVHVSARNGRIHNEDRDDFRSALQQASTHLKALNSLNRNGSPSTTLPVSSSSTSALTDAELSRARVEAMTQLTGVLQRNLRVRYEVSLADVVQAALPSLAERSTKQCRATAYRLIRHLLVDTRSVEKLCEQAIDWYIVKSIARDNKHAVEREQAIKLIRAMIEIGSQRRTPHAGVGTGTVPLSKQIMRAIVAVAEHPEDPFRPICVQTLSEILLIDIELLAKTGGIRVLLHALAEGPLEMAPIISSAFLYIVDSPRTRAYLHPGIDLEMVLSGITDAYGKNTDHSDRMRGLTKILVSMLRTWSGLMYFCLNDKLAMRSLIDGLKIPSLTNRDIILDMFFDLLNIKPPDWHEAFIAGRRLTMIRRSRQLTEPAKAPETLTRTHEALKLTDQYVALLILVLNKAGLIDALTSMLQEATIGSNLSRKATLLMAEILQTSNRVLPLSIASKLQAIPQVFRLAADYDLGENRIVGTTALSAIDSYNRHRTRLQPAAVRDSNRPRANSVEEAVRRGQRQAEQTKIKLGMQMDDRTFQAALLETQVQANKDHTKWNIENLQDLFEGALLNPKRMEEAIKVSRIVKKLMQFYHPFSHRFSDLPKSKANHRWVKLGCTMLNCLMSSPDGLRFLAEDEFLDQLTKSFAQLDPFNGTPMNDSIFSKQRMQSTETSGYFEMLGTMSKRKEGQELLEKFKLFTAFYHLSELRSREDLTKGIIDNLDYSIDGHSRIVLSKALTSSYKHVRMHATNHLGELIRTSPTANSWTLRLLLTQLYDPAIEVQEVAVRYLEEACEAADILQAVVEMHPTLDHLGEVGHPLLLKFMSTTLGFRYLYAADYIDREMDLWFHERNLHYVVYIEVFLSKAFNFTPSDDADDLVSFDGIVPPHFYGVMAKTDLGCQVLQEKGHFGEFVAFIRKHGLESEDQDIILKLKSVLWTVGNIGASERGLPFLEEEEIIPTIVDIAEQSLVLSIRGTCFFVLGLISSTPQGAEILDDYHWEATLDPLGFPTGLCVPLDVDKLVSIPSWDTTPVGDDGLDRLEPPKTEEEMEVITAIYNLSNTVIANTASRSLARMKARPEYKHIFSSTSMLYRALHAISNQRYRLPVRRYICELFNVELNADTVKALLEHEKALKVAPETVENGTSAPPSRAVSIAWPSRHRRPSDSDEESVSDDDMMPSVAATAPGVKMRPQSRIVGFAETDN</sequence>
<dbReference type="PANTHER" id="PTHR13298">
    <property type="entry name" value="CYTOSOLIC REGULATOR PIANISSIMO"/>
    <property type="match status" value="1"/>
</dbReference>
<dbReference type="Proteomes" id="UP000813824">
    <property type="component" value="Unassembled WGS sequence"/>
</dbReference>
<dbReference type="InterPro" id="IPR016024">
    <property type="entry name" value="ARM-type_fold"/>
</dbReference>
<dbReference type="InterPro" id="IPR028267">
    <property type="entry name" value="Pianissimo_N"/>
</dbReference>
<keyword evidence="7" id="KW-1185">Reference proteome</keyword>
<dbReference type="SMART" id="SM01308">
    <property type="entry name" value="RICTOR_N"/>
    <property type="match status" value="1"/>
</dbReference>
<feature type="domain" description="Rapamycin-insensitive companion of mTOR N-terminal" evidence="4">
    <location>
        <begin position="200"/>
        <end position="575"/>
    </location>
</feature>
<dbReference type="InterPro" id="IPR029451">
    <property type="entry name" value="RICTOR_M"/>
</dbReference>
<dbReference type="Pfam" id="PF14664">
    <property type="entry name" value="RICTOR_N"/>
    <property type="match status" value="1"/>
</dbReference>
<dbReference type="SUPFAM" id="SSF48371">
    <property type="entry name" value="ARM repeat"/>
    <property type="match status" value="1"/>
</dbReference>
<comment type="similarity">
    <text evidence="1">Belongs to the RICTOR family.</text>
</comment>
<evidence type="ECO:0000313" key="7">
    <source>
        <dbReference type="Proteomes" id="UP000813824"/>
    </source>
</evidence>
<name>A0A8K0XSU8_9AGAR</name>
<feature type="domain" description="Rapamycin-insensitive companion of mTOR middle" evidence="3">
    <location>
        <begin position="659"/>
        <end position="883"/>
    </location>
</feature>
<dbReference type="InterPro" id="IPR028268">
    <property type="entry name" value="Pianissimo_fam"/>
</dbReference>
<dbReference type="InterPro" id="IPR029452">
    <property type="entry name" value="RICTOR_V"/>
</dbReference>
<dbReference type="SMART" id="SM01307">
    <property type="entry name" value="RICTOR_M"/>
    <property type="match status" value="1"/>
</dbReference>
<evidence type="ECO:0000259" key="5">
    <source>
        <dbReference type="SMART" id="SM01310"/>
    </source>
</evidence>
<feature type="region of interest" description="Disordered" evidence="2">
    <location>
        <begin position="626"/>
        <end position="648"/>
    </location>
</feature>
<protein>
    <submittedName>
        <fullName evidence="6">Rapamycin-insensitive companion of mTOR, N-term-domain-containing protein</fullName>
    </submittedName>
</protein>
<dbReference type="GO" id="GO:0031932">
    <property type="term" value="C:TORC2 complex"/>
    <property type="evidence" value="ECO:0007669"/>
    <property type="project" value="InterPro"/>
</dbReference>
<evidence type="ECO:0000259" key="4">
    <source>
        <dbReference type="SMART" id="SM01308"/>
    </source>
</evidence>
<evidence type="ECO:0000313" key="6">
    <source>
        <dbReference type="EMBL" id="KAH8104684.1"/>
    </source>
</evidence>
<feature type="compositionally biased region" description="Low complexity" evidence="2">
    <location>
        <begin position="25"/>
        <end position="36"/>
    </location>
</feature>
<accession>A0A8K0XSU8</accession>
<feature type="compositionally biased region" description="Acidic residues" evidence="2">
    <location>
        <begin position="1290"/>
        <end position="1300"/>
    </location>
</feature>
<dbReference type="Pfam" id="PF14666">
    <property type="entry name" value="RICTOR_M"/>
    <property type="match status" value="1"/>
</dbReference>
<dbReference type="SMART" id="SM01303">
    <property type="entry name" value="RasGEF_N_2"/>
    <property type="match status" value="1"/>
</dbReference>
<feature type="compositionally biased region" description="Polar residues" evidence="2">
    <location>
        <begin position="13"/>
        <end position="24"/>
    </location>
</feature>
<comment type="caution">
    <text evidence="6">The sequence shown here is derived from an EMBL/GenBank/DDBJ whole genome shotgun (WGS) entry which is preliminary data.</text>
</comment>
<proteinExistence type="inferred from homology"/>
<feature type="domain" description="Rapamycin-insensitive companion of mTOR" evidence="5">
    <location>
        <begin position="1053"/>
        <end position="1125"/>
    </location>
</feature>
<feature type="compositionally biased region" description="Basic and acidic residues" evidence="2">
    <location>
        <begin position="109"/>
        <end position="120"/>
    </location>
</feature>